<dbReference type="EMBL" id="SSOB01000013">
    <property type="protein sequence ID" value="THF79554.1"/>
    <property type="molecule type" value="Genomic_DNA"/>
</dbReference>
<dbReference type="AlphaFoldDB" id="A0A4S4BWI5"/>
<reference evidence="1 2" key="1">
    <citation type="submission" date="2019-04" db="EMBL/GenBank/DDBJ databases">
        <title>Cohnella sp. nov. isolated from preserved vegetables.</title>
        <authorList>
            <person name="Lin S.-Y."/>
            <person name="Hung M.-H."/>
            <person name="Young C.-C."/>
        </authorList>
    </citation>
    <scope>NUCLEOTIDE SEQUENCE [LARGE SCALE GENOMIC DNA]</scope>
    <source>
        <strain evidence="1 2">CC-MHH1044</strain>
    </source>
</reference>
<dbReference type="Proteomes" id="UP000310636">
    <property type="component" value="Unassembled WGS sequence"/>
</dbReference>
<evidence type="ECO:0000313" key="2">
    <source>
        <dbReference type="Proteomes" id="UP000310636"/>
    </source>
</evidence>
<evidence type="ECO:0000313" key="1">
    <source>
        <dbReference type="EMBL" id="THF79554.1"/>
    </source>
</evidence>
<organism evidence="1 2">
    <name type="scientific">Cohnella fermenti</name>
    <dbReference type="NCBI Taxonomy" id="2565925"/>
    <lineage>
        <taxon>Bacteria</taxon>
        <taxon>Bacillati</taxon>
        <taxon>Bacillota</taxon>
        <taxon>Bacilli</taxon>
        <taxon>Bacillales</taxon>
        <taxon>Paenibacillaceae</taxon>
        <taxon>Cohnella</taxon>
    </lineage>
</organism>
<keyword evidence="2" id="KW-1185">Reference proteome</keyword>
<dbReference type="RefSeq" id="WP_136370090.1">
    <property type="nucleotide sequence ID" value="NZ_SSOB01000013.1"/>
</dbReference>
<gene>
    <name evidence="1" type="ORF">E6C55_12310</name>
</gene>
<accession>A0A4S4BWI5</accession>
<comment type="caution">
    <text evidence="1">The sequence shown here is derived from an EMBL/GenBank/DDBJ whole genome shotgun (WGS) entry which is preliminary data.</text>
</comment>
<proteinExistence type="predicted"/>
<sequence>MREVAIDLQKDWLDTVREIYRGSGMPFAPDTPAEEVALTYFLNAAGNEEDARRMRSENEQWLQELETRIRDNLESVIIPDIRVRTGYQGEQFRFRWVYQDGEHIVEELSNYRISLNP</sequence>
<protein>
    <submittedName>
        <fullName evidence="1">Uncharacterized protein</fullName>
    </submittedName>
</protein>
<dbReference type="OrthoDB" id="2678759at2"/>
<name>A0A4S4BWI5_9BACL</name>